<protein>
    <submittedName>
        <fullName evidence="2">Uncharacterized protein</fullName>
    </submittedName>
</protein>
<reference evidence="2" key="1">
    <citation type="submission" date="2022-07" db="EMBL/GenBank/DDBJ databases">
        <authorList>
            <person name="Macas J."/>
            <person name="Novak P."/>
            <person name="Neumann P."/>
        </authorList>
    </citation>
    <scope>NUCLEOTIDE SEQUENCE</scope>
</reference>
<organism evidence="2 3">
    <name type="scientific">Cuscuta epithymum</name>
    <dbReference type="NCBI Taxonomy" id="186058"/>
    <lineage>
        <taxon>Eukaryota</taxon>
        <taxon>Viridiplantae</taxon>
        <taxon>Streptophyta</taxon>
        <taxon>Embryophyta</taxon>
        <taxon>Tracheophyta</taxon>
        <taxon>Spermatophyta</taxon>
        <taxon>Magnoliopsida</taxon>
        <taxon>eudicotyledons</taxon>
        <taxon>Gunneridae</taxon>
        <taxon>Pentapetalae</taxon>
        <taxon>asterids</taxon>
        <taxon>lamiids</taxon>
        <taxon>Solanales</taxon>
        <taxon>Convolvulaceae</taxon>
        <taxon>Cuscuteae</taxon>
        <taxon>Cuscuta</taxon>
        <taxon>Cuscuta subgen. Cuscuta</taxon>
    </lineage>
</organism>
<proteinExistence type="predicted"/>
<gene>
    <name evidence="2" type="ORF">CEPIT_LOCUS27307</name>
</gene>
<evidence type="ECO:0000313" key="2">
    <source>
        <dbReference type="EMBL" id="CAH9126151.1"/>
    </source>
</evidence>
<accession>A0AAV0ESD9</accession>
<feature type="region of interest" description="Disordered" evidence="1">
    <location>
        <begin position="212"/>
        <end position="242"/>
    </location>
</feature>
<dbReference type="EMBL" id="CAMAPF010000939">
    <property type="protein sequence ID" value="CAH9126151.1"/>
    <property type="molecule type" value="Genomic_DNA"/>
</dbReference>
<dbReference type="Proteomes" id="UP001152523">
    <property type="component" value="Unassembled WGS sequence"/>
</dbReference>
<comment type="caution">
    <text evidence="2">The sequence shown here is derived from an EMBL/GenBank/DDBJ whole genome shotgun (WGS) entry which is preliminary data.</text>
</comment>
<name>A0AAV0ESD9_9ASTE</name>
<dbReference type="AlphaFoldDB" id="A0AAV0ESD9"/>
<keyword evidence="3" id="KW-1185">Reference proteome</keyword>
<evidence type="ECO:0000313" key="3">
    <source>
        <dbReference type="Proteomes" id="UP001152523"/>
    </source>
</evidence>
<feature type="region of interest" description="Disordered" evidence="1">
    <location>
        <begin position="265"/>
        <end position="291"/>
    </location>
</feature>
<evidence type="ECO:0000256" key="1">
    <source>
        <dbReference type="SAM" id="MobiDB-lite"/>
    </source>
</evidence>
<sequence>MNLFSQIPGGIPYPQTSMEYSPYTPYPPYTPPPQYYSPHQNYSPTPQKFPSSYSYPFPNTQYSQCHSPNQYPYPQYPRTKPGSIMEFLIQTKSPEELVDYFPKNSICNFCGGGHHSCLCPIPPYDHPYWATAYPTSSSTQFTNTNVSVTPTSLPSYEPQDEVEEIISEKLSHLEETLKQFMQEIEASMAIQQQANTRRQNMENQLGQIIKALSEESERSYPSDTDTQPEETNMDDHVSESDYDSGNMMDDTLLDIFEDPPMFALEQEDSGDDHTETHQPFDLPLVSTPDEDGREQVRHDVDAATEVGLGIDDYKLQESGGEIDDVHNEEVPLHKQEFPSCKHAPVHSYVVSNLDFFDPFLGDDISLCVENNHNCLEDINKKSDETNWDAFMGSDTESGGEVVNFHDICEEEDDFSMVQFDYGVAPTPCFETSFELPVIPRVIKVLTHVSYPPEEDESFILHFCADEGYEDHVLPTHIREFKNLRHLMAFVERKLETLIVSAPLQSLLFESI</sequence>